<dbReference type="FunFam" id="3.30.420.10:FF:000009">
    <property type="entry name" value="Ribonuclease T"/>
    <property type="match status" value="1"/>
</dbReference>
<dbReference type="STRING" id="1720063.SAMN05216217_11379"/>
<dbReference type="GO" id="GO:0000287">
    <property type="term" value="F:magnesium ion binding"/>
    <property type="evidence" value="ECO:0007669"/>
    <property type="project" value="UniProtKB-UniRule"/>
</dbReference>
<dbReference type="OrthoDB" id="9778264at2"/>
<evidence type="ECO:0000256" key="5">
    <source>
        <dbReference type="ARBA" id="ARBA00022801"/>
    </source>
</evidence>
<reference evidence="12" key="1">
    <citation type="submission" date="2016-10" db="EMBL/GenBank/DDBJ databases">
        <authorList>
            <person name="Varghese N."/>
            <person name="Submissions S."/>
        </authorList>
    </citation>
    <scope>NUCLEOTIDE SEQUENCE [LARGE SCALE GENOMIC DNA]</scope>
    <source>
        <strain evidence="12">DSM 24213</strain>
    </source>
</reference>
<dbReference type="InterPro" id="IPR013520">
    <property type="entry name" value="Ribonucl_H"/>
</dbReference>
<dbReference type="NCBIfam" id="TIGR01298">
    <property type="entry name" value="RNaseT"/>
    <property type="match status" value="1"/>
</dbReference>
<dbReference type="GO" id="GO:0005829">
    <property type="term" value="C:cytosol"/>
    <property type="evidence" value="ECO:0007669"/>
    <property type="project" value="TreeGrafter"/>
</dbReference>
<sequence>MSEFDYDDDIDQHDEPLHKGHKPPMAYRFRGFLPVVVDVETGGFNAATDALLEIAATTIAMDEQGFVYPDQTWFFRVEPFEGANIEQAALDFTGIRLNHPLRMAVSEQEAIGEIFKHVRKAVKSAGCKRAVLVGHNAFFDLGFVNAAVERTQIKRNPFHPFSCFDTATLAGLAYGQTVLAKACSAAGIEFDGREAHSARYDTEKTAELFCGIVNRWQEMGGWPPV</sequence>
<evidence type="ECO:0000259" key="10">
    <source>
        <dbReference type="SMART" id="SM00479"/>
    </source>
</evidence>
<keyword evidence="12" id="KW-1185">Reference proteome</keyword>
<evidence type="ECO:0000256" key="8">
    <source>
        <dbReference type="HAMAP-Rule" id="MF_00157"/>
    </source>
</evidence>
<proteinExistence type="inferred from homology"/>
<comment type="cofactor">
    <cofactor evidence="8">
        <name>Mg(2+)</name>
        <dbReference type="ChEBI" id="CHEBI:18420"/>
    </cofactor>
    <text evidence="8">Binds two Mg(2+) per subunit. The active form of the enzyme binds two Mg(2+) ions in its active site. The first Mg(2+) forms only one salt bridge with the protein.</text>
</comment>
<comment type="function">
    <text evidence="8">Trims short 3' overhangs of a variety of RNA species, leaving a one or two nucleotide 3' overhang. Responsible for the end-turnover of tRNA: specifically removes the terminal AMP residue from uncharged tRNA (tRNA-C-C-A). Also appears to be involved in tRNA biosynthesis.</text>
</comment>
<dbReference type="Proteomes" id="UP000243629">
    <property type="component" value="Unassembled WGS sequence"/>
</dbReference>
<dbReference type="PANTHER" id="PTHR30231:SF2">
    <property type="entry name" value="RIBONUCLEASE T"/>
    <property type="match status" value="1"/>
</dbReference>
<comment type="subunit">
    <text evidence="1 8">Homodimer.</text>
</comment>
<feature type="binding site" evidence="8">
    <location>
        <position position="196"/>
    </location>
    <ligand>
        <name>Mg(2+)</name>
        <dbReference type="ChEBI" id="CHEBI:18420"/>
        <label>2</label>
        <note>catalytic</note>
    </ligand>
</feature>
<feature type="site" description="Important for substrate binding and specificity" evidence="8">
    <location>
        <position position="44"/>
    </location>
</feature>
<dbReference type="GO" id="GO:0045004">
    <property type="term" value="P:DNA replication proofreading"/>
    <property type="evidence" value="ECO:0007669"/>
    <property type="project" value="TreeGrafter"/>
</dbReference>
<dbReference type="InterPro" id="IPR036397">
    <property type="entry name" value="RNaseH_sf"/>
</dbReference>
<feature type="site" description="Important for substrate binding and specificity" evidence="8">
    <location>
        <position position="161"/>
    </location>
</feature>
<dbReference type="PANTHER" id="PTHR30231">
    <property type="entry name" value="DNA POLYMERASE III SUBUNIT EPSILON"/>
    <property type="match status" value="1"/>
</dbReference>
<evidence type="ECO:0000313" key="11">
    <source>
        <dbReference type="EMBL" id="SFM73467.1"/>
    </source>
</evidence>
<evidence type="ECO:0000256" key="9">
    <source>
        <dbReference type="SAM" id="MobiDB-lite"/>
    </source>
</evidence>
<dbReference type="Gene3D" id="3.30.420.10">
    <property type="entry name" value="Ribonuclease H-like superfamily/Ribonuclease H"/>
    <property type="match status" value="1"/>
</dbReference>
<feature type="region of interest" description="Disordered" evidence="9">
    <location>
        <begin position="1"/>
        <end position="22"/>
    </location>
</feature>
<feature type="binding site" evidence="8">
    <location>
        <position position="38"/>
    </location>
    <ligand>
        <name>Mg(2+)</name>
        <dbReference type="ChEBI" id="CHEBI:18420"/>
        <label>1</label>
        <note>catalytic</note>
    </ligand>
</feature>
<protein>
    <recommendedName>
        <fullName evidence="8">Ribonuclease T</fullName>
        <ecNumber evidence="8">3.1.13.-</ecNumber>
    </recommendedName>
    <alternativeName>
        <fullName evidence="8">Exoribonuclease T</fullName>
        <shortName evidence="8">RNase T</shortName>
    </alternativeName>
</protein>
<feature type="site" description="Important for substrate binding and specificity" evidence="8">
    <location>
        <position position="92"/>
    </location>
</feature>
<evidence type="ECO:0000313" key="12">
    <source>
        <dbReference type="Proteomes" id="UP000243629"/>
    </source>
</evidence>
<dbReference type="SUPFAM" id="SSF53098">
    <property type="entry name" value="Ribonuclease H-like"/>
    <property type="match status" value="1"/>
</dbReference>
<feature type="binding site" evidence="8">
    <location>
        <position position="201"/>
    </location>
    <ligand>
        <name>Mg(2+)</name>
        <dbReference type="ChEBI" id="CHEBI:18420"/>
        <label>2</label>
        <note>catalytic</note>
    </ligand>
</feature>
<evidence type="ECO:0000256" key="7">
    <source>
        <dbReference type="ARBA" id="ARBA00022842"/>
    </source>
</evidence>
<dbReference type="GO" id="GO:0008408">
    <property type="term" value="F:3'-5' exonuclease activity"/>
    <property type="evidence" value="ECO:0007669"/>
    <property type="project" value="TreeGrafter"/>
</dbReference>
<dbReference type="AlphaFoldDB" id="A0A1I4TA81"/>
<evidence type="ECO:0000256" key="3">
    <source>
        <dbReference type="ARBA" id="ARBA00022722"/>
    </source>
</evidence>
<dbReference type="GO" id="GO:0003676">
    <property type="term" value="F:nucleic acid binding"/>
    <property type="evidence" value="ECO:0007669"/>
    <property type="project" value="InterPro"/>
</dbReference>
<dbReference type="Pfam" id="PF00929">
    <property type="entry name" value="RNase_T"/>
    <property type="match status" value="1"/>
</dbReference>
<gene>
    <name evidence="8" type="primary">rnt</name>
    <name evidence="11" type="ORF">SAMN05216217_11379</name>
</gene>
<feature type="site" description="Important for substrate binding and specificity" evidence="8">
    <location>
        <position position="139"/>
    </location>
</feature>
<dbReference type="GO" id="GO:0008033">
    <property type="term" value="P:tRNA processing"/>
    <property type="evidence" value="ECO:0007669"/>
    <property type="project" value="UniProtKB-KW"/>
</dbReference>
<feature type="binding site" evidence="8">
    <location>
        <position position="38"/>
    </location>
    <ligand>
        <name>Mg(2+)</name>
        <dbReference type="ChEBI" id="CHEBI:18420"/>
        <label>2</label>
        <note>catalytic</note>
    </ligand>
</feature>
<name>A0A1I4TA81_9GAMM</name>
<dbReference type="EMBL" id="FOUI01000013">
    <property type="protein sequence ID" value="SFM73467.1"/>
    <property type="molecule type" value="Genomic_DNA"/>
</dbReference>
<keyword evidence="3 8" id="KW-0540">Nuclease</keyword>
<keyword evidence="2 8" id="KW-0819">tRNA processing</keyword>
<dbReference type="CDD" id="cd06134">
    <property type="entry name" value="RNaseT"/>
    <property type="match status" value="1"/>
</dbReference>
<feature type="compositionally biased region" description="Acidic residues" evidence="9">
    <location>
        <begin position="1"/>
        <end position="12"/>
    </location>
</feature>
<organism evidence="11 12">
    <name type="scientific">Halopseudomonas yangmingensis</name>
    <dbReference type="NCBI Taxonomy" id="1720063"/>
    <lineage>
        <taxon>Bacteria</taxon>
        <taxon>Pseudomonadati</taxon>
        <taxon>Pseudomonadota</taxon>
        <taxon>Gammaproteobacteria</taxon>
        <taxon>Pseudomonadales</taxon>
        <taxon>Pseudomonadaceae</taxon>
        <taxon>Halopseudomonas</taxon>
    </lineage>
</organism>
<keyword evidence="6 8" id="KW-0269">Exonuclease</keyword>
<dbReference type="HAMAP" id="MF_00157">
    <property type="entry name" value="RNase_T"/>
    <property type="match status" value="1"/>
</dbReference>
<evidence type="ECO:0000256" key="1">
    <source>
        <dbReference type="ARBA" id="ARBA00011738"/>
    </source>
</evidence>
<accession>A0A1I4TA81</accession>
<keyword evidence="4 8" id="KW-0479">Metal-binding</keyword>
<evidence type="ECO:0000256" key="4">
    <source>
        <dbReference type="ARBA" id="ARBA00022723"/>
    </source>
</evidence>
<dbReference type="InterPro" id="IPR005987">
    <property type="entry name" value="RNase_T"/>
</dbReference>
<feature type="binding site" evidence="8">
    <location>
        <position position="40"/>
    </location>
    <ligand>
        <name>Mg(2+)</name>
        <dbReference type="ChEBI" id="CHEBI:18420"/>
        <label>2</label>
        <note>catalytic</note>
    </ligand>
</feature>
<dbReference type="InterPro" id="IPR012337">
    <property type="entry name" value="RNaseH-like_sf"/>
</dbReference>
<dbReference type="SMART" id="SM00479">
    <property type="entry name" value="EXOIII"/>
    <property type="match status" value="1"/>
</dbReference>
<keyword evidence="7 8" id="KW-0460">Magnesium</keyword>
<evidence type="ECO:0000256" key="6">
    <source>
        <dbReference type="ARBA" id="ARBA00022839"/>
    </source>
</evidence>
<keyword evidence="5 8" id="KW-0378">Hydrolase</keyword>
<feature type="domain" description="Exonuclease" evidence="10">
    <location>
        <begin position="33"/>
        <end position="218"/>
    </location>
</feature>
<evidence type="ECO:0000256" key="2">
    <source>
        <dbReference type="ARBA" id="ARBA00022694"/>
    </source>
</evidence>
<comment type="similarity">
    <text evidence="8">Belongs to the RNase T family.</text>
</comment>
<dbReference type="GO" id="GO:0016896">
    <property type="term" value="F:RNA exonuclease activity, producing 5'-phosphomonoesters"/>
    <property type="evidence" value="ECO:0007669"/>
    <property type="project" value="UniProtKB-UniRule"/>
</dbReference>
<dbReference type="EC" id="3.1.13.-" evidence="8"/>
<feature type="active site" description="Proton donor/acceptor" evidence="8">
    <location>
        <position position="196"/>
    </location>
</feature>